<proteinExistence type="predicted"/>
<sequence length="482" mass="53743">MMSLIKIKKSPFTLRAALCGLCLSVLPLAQADDAELTPKDFYKGAELEVSTPSPFYRLTLPEEVYVETVYPDLRDVRVFNSSGQAVTFALSPVDNDTTEQRNIPLRIFPMQMSVNKPAENQRDDGETFTFKSASGVEVKLYQDGERKPEATYLLELNQDKDKPEDVGFNQIILDWAQNSTNWQAKVTLYSSSDLKDWRKQADNAPLMDLTSGTDRLLLNNIDIDDNYSSRRTRYWLLVVNSDEKIAIPAISKAQGVVITRRTAVETIELTFKPEMVSKTEAIYQLQRPQPLSSLSIVPEQSNTVLPVNVEYRSSEQDKWHPLTTTVVYQIHGDTGFRTSEPLVMNSLLVQGIRVKAVNGNWGDTVPKVVAQREQVDVLFNGQGNPPYLLAWGANQAPAATIGVNQFIPASEMPPNGLQGLPPADPRNIMVLGGEERLTATSQVERAQQWQTWLLWGLLIAGVAGLALVVLRLARELMVPKGK</sequence>
<name>A0A2Y9TXY3_9GAMM</name>
<organism evidence="3 4">
    <name type="scientific">Limnobaculum parvum</name>
    <dbReference type="NCBI Taxonomy" id="2172103"/>
    <lineage>
        <taxon>Bacteria</taxon>
        <taxon>Pseudomonadati</taxon>
        <taxon>Pseudomonadota</taxon>
        <taxon>Gammaproteobacteria</taxon>
        <taxon>Enterobacterales</taxon>
        <taxon>Budviciaceae</taxon>
        <taxon>Limnobaculum</taxon>
    </lineage>
</organism>
<evidence type="ECO:0000313" key="4">
    <source>
        <dbReference type="Proteomes" id="UP000244908"/>
    </source>
</evidence>
<dbReference type="Pfam" id="PF13163">
    <property type="entry name" value="DUF3999"/>
    <property type="match status" value="1"/>
</dbReference>
<accession>A0A2Y9TXY3</accession>
<evidence type="ECO:0000256" key="1">
    <source>
        <dbReference type="SAM" id="Phobius"/>
    </source>
</evidence>
<dbReference type="OrthoDB" id="5405606at2"/>
<protein>
    <submittedName>
        <fullName evidence="3">DUF3999 domain-containing protein</fullName>
    </submittedName>
</protein>
<keyword evidence="1" id="KW-0812">Transmembrane</keyword>
<dbReference type="AlphaFoldDB" id="A0A2Y9TXY3"/>
<evidence type="ECO:0000313" key="3">
    <source>
        <dbReference type="EMBL" id="AWH88339.1"/>
    </source>
</evidence>
<keyword evidence="1" id="KW-1133">Transmembrane helix</keyword>
<dbReference type="EMBL" id="CP029185">
    <property type="protein sequence ID" value="AWH88339.1"/>
    <property type="molecule type" value="Genomic_DNA"/>
</dbReference>
<gene>
    <name evidence="3" type="ORF">HYN51_07070</name>
</gene>
<dbReference type="InterPro" id="IPR025060">
    <property type="entry name" value="DUF3999"/>
</dbReference>
<dbReference type="KEGG" id="lpv:HYN51_07070"/>
<keyword evidence="1" id="KW-0472">Membrane</keyword>
<feature type="transmembrane region" description="Helical" evidence="1">
    <location>
        <begin position="452"/>
        <end position="473"/>
    </location>
</feature>
<dbReference type="RefSeq" id="WP_108900412.1">
    <property type="nucleotide sequence ID" value="NZ_CP029185.2"/>
</dbReference>
<feature type="signal peptide" evidence="2">
    <location>
        <begin position="1"/>
        <end position="31"/>
    </location>
</feature>
<dbReference type="Proteomes" id="UP000244908">
    <property type="component" value="Chromosome"/>
</dbReference>
<keyword evidence="2" id="KW-0732">Signal</keyword>
<reference evidence="3 4" key="1">
    <citation type="journal article" date="2019" name="Int. J. Syst. Evol. Microbiol.">
        <title>Limnobaculum parvum gen. nov., sp. nov., isolated from a freshwater lake.</title>
        <authorList>
            <person name="Baek C."/>
            <person name="Shin S.K."/>
            <person name="Yi H."/>
        </authorList>
    </citation>
    <scope>NUCLEOTIDE SEQUENCE [LARGE SCALE GENOMIC DNA]</scope>
    <source>
        <strain evidence="3 4">HYN0051</strain>
    </source>
</reference>
<feature type="chain" id="PRO_5015992650" evidence="2">
    <location>
        <begin position="32"/>
        <end position="482"/>
    </location>
</feature>
<evidence type="ECO:0000256" key="2">
    <source>
        <dbReference type="SAM" id="SignalP"/>
    </source>
</evidence>
<keyword evidence="4" id="KW-1185">Reference proteome</keyword>